<reference evidence="1 2" key="1">
    <citation type="submission" date="2016-11" db="EMBL/GenBank/DDBJ databases">
        <authorList>
            <person name="Jaros S."/>
            <person name="Januszkiewicz K."/>
            <person name="Wedrychowicz H."/>
        </authorList>
    </citation>
    <scope>NUCLEOTIDE SEQUENCE [LARGE SCALE GENOMIC DNA]</scope>
    <source>
        <strain evidence="1 2">DSM 18119</strain>
    </source>
</reference>
<proteinExistence type="predicted"/>
<organism evidence="1 2">
    <name type="scientific">Flavisolibacter ginsengisoli DSM 18119</name>
    <dbReference type="NCBI Taxonomy" id="1121884"/>
    <lineage>
        <taxon>Bacteria</taxon>
        <taxon>Pseudomonadati</taxon>
        <taxon>Bacteroidota</taxon>
        <taxon>Chitinophagia</taxon>
        <taxon>Chitinophagales</taxon>
        <taxon>Chitinophagaceae</taxon>
        <taxon>Flavisolibacter</taxon>
    </lineage>
</organism>
<accession>A0A1M4TFF0</accession>
<dbReference type="EMBL" id="FQUU01000001">
    <property type="protein sequence ID" value="SHE43232.1"/>
    <property type="molecule type" value="Genomic_DNA"/>
</dbReference>
<name>A0A1M4TFF0_9BACT</name>
<gene>
    <name evidence="1" type="ORF">SAMN02745131_00439</name>
</gene>
<protein>
    <submittedName>
        <fullName evidence="1">Uncharacterized protein</fullName>
    </submittedName>
</protein>
<evidence type="ECO:0000313" key="1">
    <source>
        <dbReference type="EMBL" id="SHE43232.1"/>
    </source>
</evidence>
<dbReference type="AlphaFoldDB" id="A0A1M4TFF0"/>
<keyword evidence="2" id="KW-1185">Reference proteome</keyword>
<sequence length="118" mass="13362">MLIVGFFLLVTIFMVSASGFWRLLRNNNIAFVSLDIGHQFGLLKPLDLVEEVKKELESKRLTKIEVIKDTFDLVLTFTHGLKLEIYIASTGYETYDFSINGKRYIGLGSGDIAIMDSH</sequence>
<evidence type="ECO:0000313" key="2">
    <source>
        <dbReference type="Proteomes" id="UP000184048"/>
    </source>
</evidence>
<dbReference type="STRING" id="1121884.SAMN02745131_00439"/>
<dbReference type="Proteomes" id="UP000184048">
    <property type="component" value="Unassembled WGS sequence"/>
</dbReference>